<dbReference type="AlphaFoldDB" id="A0A9N9N5P7"/>
<name>A0A9N9N5P7_9GLOM</name>
<dbReference type="OrthoDB" id="2363626at2759"/>
<organism evidence="1 2">
    <name type="scientific">Racocetra fulgida</name>
    <dbReference type="NCBI Taxonomy" id="60492"/>
    <lineage>
        <taxon>Eukaryota</taxon>
        <taxon>Fungi</taxon>
        <taxon>Fungi incertae sedis</taxon>
        <taxon>Mucoromycota</taxon>
        <taxon>Glomeromycotina</taxon>
        <taxon>Glomeromycetes</taxon>
        <taxon>Diversisporales</taxon>
        <taxon>Gigasporaceae</taxon>
        <taxon>Racocetra</taxon>
    </lineage>
</organism>
<accession>A0A9N9N5P7</accession>
<protein>
    <submittedName>
        <fullName evidence="1">17212_t:CDS:1</fullName>
    </submittedName>
</protein>
<gene>
    <name evidence="1" type="ORF">RFULGI_LOCUS10548</name>
</gene>
<keyword evidence="2" id="KW-1185">Reference proteome</keyword>
<reference evidence="1" key="1">
    <citation type="submission" date="2021-06" db="EMBL/GenBank/DDBJ databases">
        <authorList>
            <person name="Kallberg Y."/>
            <person name="Tangrot J."/>
            <person name="Rosling A."/>
        </authorList>
    </citation>
    <scope>NUCLEOTIDE SEQUENCE</scope>
    <source>
        <strain evidence="1">IN212</strain>
    </source>
</reference>
<sequence length="468" mass="54086">MTENLRGISMSRLGGLFLSSSEGFKKQTFRIDFLLPKIKRFLQTYLPQIASVPKVSWHYNARCRTCEFVDDCREEAKVTIAMIPYLSIGDASYLKQAIRNVKNKDKLLKENGDTDIEDLCNGFKKFTISGRNEIVNSSSNETVKDEPGYKDLTDYVSNPIINDEDTMNVNRKIKQIIRYDNDRNSSPYFDAYKTGDVQFIGTPTATFPQQTDHNLVIAMSSDPFVLYPFGWAICLYASDGSIIEEFRHAESVYKYNDEALPTFISLMDKFLTYLEEIFKYLSMNKSRACIFVYSEQEKIAMQDSLIELITLNSDKISEDIQHKAMQCLFNLFEDCSLLLAVGSDESENSKLPDEWREFPRLIVLEHSVKENIAIRVPGFYRVFDIWEHMVKPVLKDNQDLLDNLDPHISNIDLEDIHSKWVSENVNEDEINKFHLFRSEFVNTVIQAYYTLLQKSTNNIASILIFSPQ</sequence>
<proteinExistence type="predicted"/>
<dbReference type="EMBL" id="CAJVPZ010021073">
    <property type="protein sequence ID" value="CAG8704457.1"/>
    <property type="molecule type" value="Genomic_DNA"/>
</dbReference>
<evidence type="ECO:0000313" key="2">
    <source>
        <dbReference type="Proteomes" id="UP000789396"/>
    </source>
</evidence>
<evidence type="ECO:0000313" key="1">
    <source>
        <dbReference type="EMBL" id="CAG8704457.1"/>
    </source>
</evidence>
<feature type="non-terminal residue" evidence="1">
    <location>
        <position position="468"/>
    </location>
</feature>
<dbReference type="Proteomes" id="UP000789396">
    <property type="component" value="Unassembled WGS sequence"/>
</dbReference>
<comment type="caution">
    <text evidence="1">The sequence shown here is derived from an EMBL/GenBank/DDBJ whole genome shotgun (WGS) entry which is preliminary data.</text>
</comment>